<feature type="non-terminal residue" evidence="2">
    <location>
        <position position="1"/>
    </location>
</feature>
<comment type="caution">
    <text evidence="2">The sequence shown here is derived from an EMBL/GenBank/DDBJ whole genome shotgun (WGS) entry which is preliminary data.</text>
</comment>
<feature type="non-terminal residue" evidence="2">
    <location>
        <position position="75"/>
    </location>
</feature>
<accession>A0AAN5C6K8</accession>
<reference evidence="3" key="1">
    <citation type="submission" date="2022-10" db="EMBL/GenBank/DDBJ databases">
        <title>Genome assembly of Pristionchus species.</title>
        <authorList>
            <person name="Yoshida K."/>
            <person name="Sommer R.J."/>
        </authorList>
    </citation>
    <scope>NUCLEOTIDE SEQUENCE [LARGE SCALE GENOMIC DNA]</scope>
    <source>
        <strain evidence="3">RS5460</strain>
    </source>
</reference>
<proteinExistence type="predicted"/>
<keyword evidence="3" id="KW-1185">Reference proteome</keyword>
<gene>
    <name evidence="2" type="ORF">PMAYCL1PPCAC_01039</name>
</gene>
<feature type="transmembrane region" description="Helical" evidence="1">
    <location>
        <begin position="21"/>
        <end position="42"/>
    </location>
</feature>
<name>A0AAN5C6K8_9BILA</name>
<dbReference type="EMBL" id="BTRK01000001">
    <property type="protein sequence ID" value="GMR30844.1"/>
    <property type="molecule type" value="Genomic_DNA"/>
</dbReference>
<keyword evidence="1" id="KW-1133">Transmembrane helix</keyword>
<keyword evidence="1" id="KW-0812">Transmembrane</keyword>
<evidence type="ECO:0000313" key="3">
    <source>
        <dbReference type="Proteomes" id="UP001328107"/>
    </source>
</evidence>
<evidence type="ECO:0000313" key="2">
    <source>
        <dbReference type="EMBL" id="GMR30844.1"/>
    </source>
</evidence>
<feature type="transmembrane region" description="Helical" evidence="1">
    <location>
        <begin position="48"/>
        <end position="67"/>
    </location>
</feature>
<dbReference type="AlphaFoldDB" id="A0AAN5C6K8"/>
<keyword evidence="1" id="KW-0472">Membrane</keyword>
<organism evidence="2 3">
    <name type="scientific">Pristionchus mayeri</name>
    <dbReference type="NCBI Taxonomy" id="1317129"/>
    <lineage>
        <taxon>Eukaryota</taxon>
        <taxon>Metazoa</taxon>
        <taxon>Ecdysozoa</taxon>
        <taxon>Nematoda</taxon>
        <taxon>Chromadorea</taxon>
        <taxon>Rhabditida</taxon>
        <taxon>Rhabditina</taxon>
        <taxon>Diplogasteromorpha</taxon>
        <taxon>Diplogasteroidea</taxon>
        <taxon>Neodiplogasteridae</taxon>
        <taxon>Pristionchus</taxon>
    </lineage>
</organism>
<dbReference type="Proteomes" id="UP001328107">
    <property type="component" value="Unassembled WGS sequence"/>
</dbReference>
<sequence length="75" mass="8356">KMRNESSLASEAYGASRSSSLIFSLASSIALICCRPFGWVFLFLPSRLQLFFFFLGPLVLCCFVLYCEEGGERGD</sequence>
<evidence type="ECO:0000256" key="1">
    <source>
        <dbReference type="SAM" id="Phobius"/>
    </source>
</evidence>
<protein>
    <submittedName>
        <fullName evidence="2">Uncharacterized protein</fullName>
    </submittedName>
</protein>